<keyword evidence="1" id="KW-1133">Transmembrane helix</keyword>
<evidence type="ECO:0000256" key="1">
    <source>
        <dbReference type="SAM" id="Phobius"/>
    </source>
</evidence>
<organism evidence="2 3">
    <name type="scientific">Serratia entomophila</name>
    <dbReference type="NCBI Taxonomy" id="42906"/>
    <lineage>
        <taxon>Bacteria</taxon>
        <taxon>Pseudomonadati</taxon>
        <taxon>Pseudomonadota</taxon>
        <taxon>Gammaproteobacteria</taxon>
        <taxon>Enterobacterales</taxon>
        <taxon>Yersiniaceae</taxon>
        <taxon>Serratia</taxon>
    </lineage>
</organism>
<dbReference type="InterPro" id="IPR036388">
    <property type="entry name" value="WH-like_DNA-bd_sf"/>
</dbReference>
<keyword evidence="3" id="KW-1185">Reference proteome</keyword>
<dbReference type="Gene3D" id="1.10.10.10">
    <property type="entry name" value="Winged helix-like DNA-binding domain superfamily/Winged helix DNA-binding domain"/>
    <property type="match status" value="1"/>
</dbReference>
<dbReference type="SUPFAM" id="SSF46894">
    <property type="entry name" value="C-terminal effector domain of the bipartite response regulators"/>
    <property type="match status" value="1"/>
</dbReference>
<evidence type="ECO:0000313" key="2">
    <source>
        <dbReference type="EMBL" id="USV01968.1"/>
    </source>
</evidence>
<dbReference type="RefSeq" id="WP_252961509.1">
    <property type="nucleotide sequence ID" value="NZ_CAMIPH010000005.1"/>
</dbReference>
<dbReference type="InterPro" id="IPR016032">
    <property type="entry name" value="Sig_transdc_resp-reg_C-effctor"/>
</dbReference>
<gene>
    <name evidence="2" type="ORF">KFQ06_05425</name>
</gene>
<name>A0ABY5CVW5_9GAMM</name>
<feature type="transmembrane region" description="Helical" evidence="1">
    <location>
        <begin position="140"/>
        <end position="161"/>
    </location>
</feature>
<dbReference type="Proteomes" id="UP001056873">
    <property type="component" value="Chromosome"/>
</dbReference>
<keyword evidence="1" id="KW-0812">Transmembrane</keyword>
<proteinExistence type="predicted"/>
<reference evidence="2" key="1">
    <citation type="journal article" date="2022" name="BMC Genomics">
        <title>Genome sequence of the entomopathogenic Serratia entomophila isolate 626 and characterisation of the species specific itaconate degradation pathway.</title>
        <authorList>
            <person name="Vaughan A.L."/>
            <person name="Altermann E."/>
            <person name="Glare T.R."/>
            <person name="Hurst M.R.H."/>
        </authorList>
    </citation>
    <scope>NUCLEOTIDE SEQUENCE</scope>
    <source>
        <strain evidence="2">626</strain>
    </source>
</reference>
<evidence type="ECO:0000313" key="3">
    <source>
        <dbReference type="Proteomes" id="UP001056873"/>
    </source>
</evidence>
<protein>
    <submittedName>
        <fullName evidence="2">CadC family transcriptional regulator</fullName>
    </submittedName>
</protein>
<dbReference type="EMBL" id="CP074347">
    <property type="protein sequence ID" value="USV01968.1"/>
    <property type="molecule type" value="Genomic_DNA"/>
</dbReference>
<sequence length="162" mass="18356">MDVHKIALNDTLLENDAVILNNNDKTLLFKKEKIIIEMTELQRRFMLCLLSGIYKKNDIIRAVWFCNHETISDNNYYQMIFQCRSLLSRHGIPAEVIKTIPRFGVMLSFQTGGRKSVAVAGGEHAGGAWLKRVKRRLEAVNYKIALTITLIFSVAVCVGISV</sequence>
<keyword evidence="1" id="KW-0472">Membrane</keyword>
<accession>A0ABY5CVW5</accession>